<protein>
    <submittedName>
        <fullName evidence="2">Ribonuclease H-like domain-containing protein</fullName>
    </submittedName>
</protein>
<dbReference type="PANTHER" id="PTHR11439">
    <property type="entry name" value="GAG-POL-RELATED RETROTRANSPOSON"/>
    <property type="match status" value="1"/>
</dbReference>
<feature type="compositionally biased region" description="Polar residues" evidence="1">
    <location>
        <begin position="613"/>
        <end position="623"/>
    </location>
</feature>
<dbReference type="PANTHER" id="PTHR11439:SF498">
    <property type="entry name" value="DNAK FAMILY PROTEIN"/>
    <property type="match status" value="1"/>
</dbReference>
<gene>
    <name evidence="2" type="ORF">Tci_010809</name>
</gene>
<dbReference type="EMBL" id="BKCJ010001099">
    <property type="protein sequence ID" value="GEU38831.1"/>
    <property type="molecule type" value="Genomic_DNA"/>
</dbReference>
<evidence type="ECO:0000313" key="2">
    <source>
        <dbReference type="EMBL" id="GEU38831.1"/>
    </source>
</evidence>
<name>A0A6L2JP19_TANCI</name>
<evidence type="ECO:0000256" key="1">
    <source>
        <dbReference type="SAM" id="MobiDB-lite"/>
    </source>
</evidence>
<organism evidence="2">
    <name type="scientific">Tanacetum cinerariifolium</name>
    <name type="common">Dalmatian daisy</name>
    <name type="synonym">Chrysanthemum cinerariifolium</name>
    <dbReference type="NCBI Taxonomy" id="118510"/>
    <lineage>
        <taxon>Eukaryota</taxon>
        <taxon>Viridiplantae</taxon>
        <taxon>Streptophyta</taxon>
        <taxon>Embryophyta</taxon>
        <taxon>Tracheophyta</taxon>
        <taxon>Spermatophyta</taxon>
        <taxon>Magnoliopsida</taxon>
        <taxon>eudicotyledons</taxon>
        <taxon>Gunneridae</taxon>
        <taxon>Pentapetalae</taxon>
        <taxon>asterids</taxon>
        <taxon>campanulids</taxon>
        <taxon>Asterales</taxon>
        <taxon>Asteraceae</taxon>
        <taxon>Asteroideae</taxon>
        <taxon>Anthemideae</taxon>
        <taxon>Anthemidinae</taxon>
        <taxon>Tanacetum</taxon>
    </lineage>
</organism>
<dbReference type="CDD" id="cd09272">
    <property type="entry name" value="RNase_HI_RT_Ty1"/>
    <property type="match status" value="1"/>
</dbReference>
<feature type="region of interest" description="Disordered" evidence="1">
    <location>
        <begin position="610"/>
        <end position="629"/>
    </location>
</feature>
<sequence>MGPNPNLNCKNYGKFGHTIDRCYEIIGFPPGFKRNSKIGKQTFNANSDVKSSDKKSSSSISFAFTFEKMQKLLSLINDNGSGSIHANLAGRASFFSGNVWFNINFSRFFYANSKLCAQTITLVWIIDFGSNQHLTVSTVSMYNVVDITSLKIIIGHPNGTFAIISHVGNLKLSNNVILSDVLVVPGYYVSLLSVNKLIRDSNIYVGFDENKCYIQDLRKERGLGIGSETGGLYVFNMIKDVYAGKSNMIMCLHVSKLPWHNILGHPSDQVLSVLHDDLDIFKSSFIFVCEVCHRAKKTMDHFPLSEHKSKKLGELVHLTLWGPYRVLSREGYKYFSLFLRIILELFSQERVYAASICSAKGKINTARLLVNVANNSTSESKHLSFFDNQMSQSLYDDGRETSVLDGSFPSSNIDTSDATFIMYQEENTTTQIDDESSSKGVEPSCYQDAMSDLNWVDAINSKIEALNRNNTWTICDLPADRKPIGSSPKTMNAKLTTALVEHGFKQSNFDYSLYVKQSGETFLALLVYSHMKAALRVLRSLNGSPGLWIQFDKVSDLKLRVFSDVDWAKCPKTRKSVTGYCVFLGKSLVSWKIKKSYISKSSTEVEYRREKSSNGSSGKNLTFSLKGDV</sequence>
<comment type="caution">
    <text evidence="2">The sequence shown here is derived from an EMBL/GenBank/DDBJ whole genome shotgun (WGS) entry which is preliminary data.</text>
</comment>
<proteinExistence type="predicted"/>
<reference evidence="2" key="1">
    <citation type="journal article" date="2019" name="Sci. Rep.">
        <title>Draft genome of Tanacetum cinerariifolium, the natural source of mosquito coil.</title>
        <authorList>
            <person name="Yamashiro T."/>
            <person name="Shiraishi A."/>
            <person name="Satake H."/>
            <person name="Nakayama K."/>
        </authorList>
    </citation>
    <scope>NUCLEOTIDE SEQUENCE</scope>
</reference>
<accession>A0A6L2JP19</accession>
<dbReference type="AlphaFoldDB" id="A0A6L2JP19"/>